<evidence type="ECO:0000313" key="2">
    <source>
        <dbReference type="EMBL" id="KAI5410408.1"/>
    </source>
</evidence>
<proteinExistence type="inferred from homology"/>
<dbReference type="EC" id="2.7.7.49" evidence="1"/>
<comment type="function">
    <text evidence="1">Telomerase is a ribonucleoprotein enzyme essential for the replication of chromosome termini in most eukaryotes. It elongates telomeres. It is a reverse transcriptase that adds simple sequence repeats to chromosome ends by copying a template sequence within the RNA component of the enzyme.</text>
</comment>
<dbReference type="GO" id="GO:0007004">
    <property type="term" value="P:telomere maintenance via telomerase"/>
    <property type="evidence" value="ECO:0007669"/>
    <property type="project" value="TreeGrafter"/>
</dbReference>
<protein>
    <recommendedName>
        <fullName evidence="1">Telomerase reverse transcriptase</fullName>
        <ecNumber evidence="1">2.7.7.49</ecNumber>
    </recommendedName>
    <alternativeName>
        <fullName evidence="1">Telomerase catalytic subunit</fullName>
    </alternativeName>
</protein>
<keyword evidence="1" id="KW-0779">Telomere</keyword>
<keyword evidence="1" id="KW-0695">RNA-directed DNA polymerase</keyword>
<dbReference type="InterPro" id="IPR003545">
    <property type="entry name" value="Telomerase_RT"/>
</dbReference>
<evidence type="ECO:0000256" key="1">
    <source>
        <dbReference type="RuleBase" id="RU365061"/>
    </source>
</evidence>
<comment type="similarity">
    <text evidence="1">Belongs to the reverse transcriptase family. Telomerase subfamily.</text>
</comment>
<keyword evidence="1" id="KW-0158">Chromosome</keyword>
<reference evidence="2 3" key="1">
    <citation type="journal article" date="2022" name="Nat. Genet.">
        <title>Improved pea reference genome and pan-genome highlight genomic features and evolutionary characteristics.</title>
        <authorList>
            <person name="Yang T."/>
            <person name="Liu R."/>
            <person name="Luo Y."/>
            <person name="Hu S."/>
            <person name="Wang D."/>
            <person name="Wang C."/>
            <person name="Pandey M.K."/>
            <person name="Ge S."/>
            <person name="Xu Q."/>
            <person name="Li N."/>
            <person name="Li G."/>
            <person name="Huang Y."/>
            <person name="Saxena R.K."/>
            <person name="Ji Y."/>
            <person name="Li M."/>
            <person name="Yan X."/>
            <person name="He Y."/>
            <person name="Liu Y."/>
            <person name="Wang X."/>
            <person name="Xiang C."/>
            <person name="Varshney R.K."/>
            <person name="Ding H."/>
            <person name="Gao S."/>
            <person name="Zong X."/>
        </authorList>
    </citation>
    <scope>NUCLEOTIDE SEQUENCE [LARGE SCALE GENOMIC DNA]</scope>
    <source>
        <strain evidence="2 3">cv. Zhongwan 6</strain>
    </source>
</reference>
<dbReference type="GO" id="GO:0042162">
    <property type="term" value="F:telomeric DNA binding"/>
    <property type="evidence" value="ECO:0007669"/>
    <property type="project" value="TreeGrafter"/>
</dbReference>
<accession>A0A9D5AIW3</accession>
<keyword evidence="3" id="KW-1185">Reference proteome</keyword>
<comment type="catalytic activity">
    <reaction evidence="1">
        <text>DNA(n) + a 2'-deoxyribonucleoside 5'-triphosphate = DNA(n+1) + diphosphate</text>
        <dbReference type="Rhea" id="RHEA:22508"/>
        <dbReference type="Rhea" id="RHEA-COMP:17339"/>
        <dbReference type="Rhea" id="RHEA-COMP:17340"/>
        <dbReference type="ChEBI" id="CHEBI:33019"/>
        <dbReference type="ChEBI" id="CHEBI:61560"/>
        <dbReference type="ChEBI" id="CHEBI:173112"/>
        <dbReference type="EC" id="2.7.7.49"/>
    </reaction>
</comment>
<dbReference type="EMBL" id="JAMSHJ010000005">
    <property type="protein sequence ID" value="KAI5410408.1"/>
    <property type="molecule type" value="Genomic_DNA"/>
</dbReference>
<dbReference type="Proteomes" id="UP001058974">
    <property type="component" value="Chromosome 5"/>
</dbReference>
<dbReference type="PANTHER" id="PTHR12066:SF0">
    <property type="entry name" value="TELOMERASE REVERSE TRANSCRIPTASE"/>
    <property type="match status" value="1"/>
</dbReference>
<name>A0A9D5AIW3_PEA</name>
<dbReference type="GO" id="GO:0003720">
    <property type="term" value="F:telomerase activity"/>
    <property type="evidence" value="ECO:0007669"/>
    <property type="project" value="InterPro"/>
</dbReference>
<evidence type="ECO:0000313" key="3">
    <source>
        <dbReference type="Proteomes" id="UP001058974"/>
    </source>
</evidence>
<gene>
    <name evidence="2" type="ORF">KIW84_055785</name>
</gene>
<keyword evidence="1" id="KW-0548">Nucleotidyltransferase</keyword>
<dbReference type="PANTHER" id="PTHR12066">
    <property type="entry name" value="TELOMERASE REVERSE TRANSCRIPTASE"/>
    <property type="match status" value="1"/>
</dbReference>
<keyword evidence="1" id="KW-0460">Magnesium</keyword>
<dbReference type="GO" id="GO:0000333">
    <property type="term" value="C:telomerase catalytic core complex"/>
    <property type="evidence" value="ECO:0007669"/>
    <property type="project" value="TreeGrafter"/>
</dbReference>
<dbReference type="GO" id="GO:0070034">
    <property type="term" value="F:telomerase RNA binding"/>
    <property type="evidence" value="ECO:0007669"/>
    <property type="project" value="TreeGrafter"/>
</dbReference>
<dbReference type="AlphaFoldDB" id="A0A9D5AIW3"/>
<keyword evidence="1" id="KW-0808">Transferase</keyword>
<organism evidence="2 3">
    <name type="scientific">Pisum sativum</name>
    <name type="common">Garden pea</name>
    <name type="synonym">Lathyrus oleraceus</name>
    <dbReference type="NCBI Taxonomy" id="3888"/>
    <lineage>
        <taxon>Eukaryota</taxon>
        <taxon>Viridiplantae</taxon>
        <taxon>Streptophyta</taxon>
        <taxon>Embryophyta</taxon>
        <taxon>Tracheophyta</taxon>
        <taxon>Spermatophyta</taxon>
        <taxon>Magnoliopsida</taxon>
        <taxon>eudicotyledons</taxon>
        <taxon>Gunneridae</taxon>
        <taxon>Pentapetalae</taxon>
        <taxon>rosids</taxon>
        <taxon>fabids</taxon>
        <taxon>Fabales</taxon>
        <taxon>Fabaceae</taxon>
        <taxon>Papilionoideae</taxon>
        <taxon>50 kb inversion clade</taxon>
        <taxon>NPAAA clade</taxon>
        <taxon>Hologalegina</taxon>
        <taxon>IRL clade</taxon>
        <taxon>Fabeae</taxon>
        <taxon>Lathyrus</taxon>
    </lineage>
</organism>
<comment type="subcellular location">
    <subcellularLocation>
        <location evidence="1">Nucleus</location>
    </subcellularLocation>
    <subcellularLocation>
        <location evidence="1">Chromosome</location>
        <location evidence="1">Telomere</location>
    </subcellularLocation>
</comment>
<keyword evidence="1" id="KW-0539">Nucleus</keyword>
<dbReference type="GO" id="GO:0046872">
    <property type="term" value="F:metal ion binding"/>
    <property type="evidence" value="ECO:0007669"/>
    <property type="project" value="UniProtKB-KW"/>
</dbReference>
<sequence>MARKRKQQVPGVLWRLFRNRARTLSQTILSLLPPPPPSPDLCHCKGHRCLGCCSDARSFLLRPNDPPDYRKLLANCYVVVSENAPLIRFFIPHSHCSQIQVFLKMEYFFPSSSVSFFHHA</sequence>
<keyword evidence="1" id="KW-0479">Metal-binding</keyword>
<dbReference type="GO" id="GO:0000781">
    <property type="term" value="C:chromosome, telomeric region"/>
    <property type="evidence" value="ECO:0007669"/>
    <property type="project" value="UniProtKB-SubCell"/>
</dbReference>
<dbReference type="Gramene" id="Psat05G0578500-T1">
    <property type="protein sequence ID" value="KAI5410408.1"/>
    <property type="gene ID" value="KIW84_055785"/>
</dbReference>
<comment type="caution">
    <text evidence="2">The sequence shown here is derived from an EMBL/GenBank/DDBJ whole genome shotgun (WGS) entry which is preliminary data.</text>
</comment>